<evidence type="ECO:0000256" key="13">
    <source>
        <dbReference type="PROSITE-ProRule" id="PRU00409"/>
    </source>
</evidence>
<evidence type="ECO:0000256" key="10">
    <source>
        <dbReference type="ARBA" id="ARBA00031353"/>
    </source>
</evidence>
<dbReference type="InterPro" id="IPR011761">
    <property type="entry name" value="ATP-grasp"/>
</dbReference>
<dbReference type="EMBL" id="BOML01000060">
    <property type="protein sequence ID" value="GIE06266.1"/>
    <property type="molecule type" value="Genomic_DNA"/>
</dbReference>
<dbReference type="Gene3D" id="3.40.1190.10">
    <property type="entry name" value="Mur-like, catalytic domain"/>
    <property type="match status" value="1"/>
</dbReference>
<evidence type="ECO:0000256" key="5">
    <source>
        <dbReference type="ARBA" id="ARBA00013005"/>
    </source>
</evidence>
<dbReference type="EC" id="6.3.2.29" evidence="5"/>
<dbReference type="NCBIfam" id="NF010623">
    <property type="entry name" value="PRK14016.1"/>
    <property type="match status" value="1"/>
</dbReference>
<comment type="catalytic activity">
    <reaction evidence="11">
        <text>[L-4-(L-arginin-2-N-yl)aspartate](n)-L-aspartate + L-arginine + ATP = [L-4-(L-arginin-2-N-yl)aspartate](n+1) + ADP + phosphate + H(+)</text>
        <dbReference type="Rhea" id="RHEA:23888"/>
        <dbReference type="Rhea" id="RHEA-COMP:13732"/>
        <dbReference type="Rhea" id="RHEA-COMP:13733"/>
        <dbReference type="ChEBI" id="CHEBI:15378"/>
        <dbReference type="ChEBI" id="CHEBI:30616"/>
        <dbReference type="ChEBI" id="CHEBI:32682"/>
        <dbReference type="ChEBI" id="CHEBI:43474"/>
        <dbReference type="ChEBI" id="CHEBI:137986"/>
        <dbReference type="ChEBI" id="CHEBI:137990"/>
        <dbReference type="ChEBI" id="CHEBI:456216"/>
        <dbReference type="EC" id="6.3.2.30"/>
    </reaction>
</comment>
<dbReference type="Pfam" id="PF08443">
    <property type="entry name" value="RimK"/>
    <property type="match status" value="1"/>
</dbReference>
<keyword evidence="8 13" id="KW-0547">Nucleotide-binding</keyword>
<proteinExistence type="inferred from homology"/>
<dbReference type="PANTHER" id="PTHR23135:SF18">
    <property type="entry name" value="CYANOPHYCIN SYNTHETASE"/>
    <property type="match status" value="1"/>
</dbReference>
<dbReference type="InterPro" id="IPR011810">
    <property type="entry name" value="Cya_phycin_syn"/>
</dbReference>
<dbReference type="Gene3D" id="3.90.190.20">
    <property type="entry name" value="Mur ligase, C-terminal domain"/>
    <property type="match status" value="1"/>
</dbReference>
<dbReference type="PROSITE" id="PS50975">
    <property type="entry name" value="ATP_GRASP"/>
    <property type="match status" value="1"/>
</dbReference>
<dbReference type="Proteomes" id="UP000637628">
    <property type="component" value="Unassembled WGS sequence"/>
</dbReference>
<evidence type="ECO:0000256" key="7">
    <source>
        <dbReference type="ARBA" id="ARBA00022598"/>
    </source>
</evidence>
<comment type="catalytic activity">
    <reaction evidence="12">
        <text>[L-4-(L-arginin-2-N-yl)aspartate](n) + L-aspartate + ATP = [L-4-(L-arginin-2-N-yl)aspartate](n)-L-aspartate + ADP + phosphate + H(+)</text>
        <dbReference type="Rhea" id="RHEA:13277"/>
        <dbReference type="Rhea" id="RHEA-COMP:13728"/>
        <dbReference type="Rhea" id="RHEA-COMP:13733"/>
        <dbReference type="ChEBI" id="CHEBI:15378"/>
        <dbReference type="ChEBI" id="CHEBI:29991"/>
        <dbReference type="ChEBI" id="CHEBI:30616"/>
        <dbReference type="ChEBI" id="CHEBI:43474"/>
        <dbReference type="ChEBI" id="CHEBI:137986"/>
        <dbReference type="ChEBI" id="CHEBI:137990"/>
        <dbReference type="ChEBI" id="CHEBI:456216"/>
        <dbReference type="EC" id="6.3.2.29"/>
    </reaction>
</comment>
<dbReference type="EC" id="6.3.2.30" evidence="4"/>
<dbReference type="RefSeq" id="WP_203734132.1">
    <property type="nucleotide sequence ID" value="NZ_BAAATX010000068.1"/>
</dbReference>
<evidence type="ECO:0000256" key="9">
    <source>
        <dbReference type="ARBA" id="ARBA00022840"/>
    </source>
</evidence>
<dbReference type="Gene3D" id="3.30.470.20">
    <property type="entry name" value="ATP-grasp fold, B domain"/>
    <property type="match status" value="2"/>
</dbReference>
<evidence type="ECO:0000256" key="11">
    <source>
        <dbReference type="ARBA" id="ARBA00048094"/>
    </source>
</evidence>
<dbReference type="InterPro" id="IPR004101">
    <property type="entry name" value="Mur_ligase_C"/>
</dbReference>
<protein>
    <recommendedName>
        <fullName evidence="6">Cyanophycin synthetase</fullName>
        <ecNumber evidence="5">6.3.2.29</ecNumber>
        <ecNumber evidence="4">6.3.2.30</ecNumber>
    </recommendedName>
    <alternativeName>
        <fullName evidence="10">Cyanophycin synthase</fullName>
    </alternativeName>
</protein>
<evidence type="ECO:0000256" key="1">
    <source>
        <dbReference type="ARBA" id="ARBA00003184"/>
    </source>
</evidence>
<evidence type="ECO:0000259" key="14">
    <source>
        <dbReference type="PROSITE" id="PS50975"/>
    </source>
</evidence>
<accession>A0ABQ3Z8W3</accession>
<dbReference type="Pfam" id="PF18921">
    <property type="entry name" value="Cyanophycin_syn"/>
    <property type="match status" value="1"/>
</dbReference>
<keyword evidence="9 13" id="KW-0067">ATP-binding</keyword>
<evidence type="ECO:0000256" key="6">
    <source>
        <dbReference type="ARBA" id="ARBA00022036"/>
    </source>
</evidence>
<dbReference type="InterPro" id="IPR044019">
    <property type="entry name" value="Cyanophycin_syn_N"/>
</dbReference>
<comment type="function">
    <text evidence="1">Catalyzes the ATP-dependent polymerization of arginine and aspartate to multi-L-arginyl-poly-L-aspartic acid (cyanophycin; a water-insoluble reserve polymer).</text>
</comment>
<evidence type="ECO:0000256" key="12">
    <source>
        <dbReference type="ARBA" id="ARBA00048425"/>
    </source>
</evidence>
<dbReference type="Pfam" id="PF08245">
    <property type="entry name" value="Mur_ligase_M"/>
    <property type="match status" value="1"/>
</dbReference>
<dbReference type="InterPro" id="IPR013221">
    <property type="entry name" value="Mur_ligase_cen"/>
</dbReference>
<dbReference type="SUPFAM" id="SSF53244">
    <property type="entry name" value="MurD-like peptide ligases, peptide-binding domain"/>
    <property type="match status" value="1"/>
</dbReference>
<feature type="domain" description="ATP-grasp" evidence="14">
    <location>
        <begin position="242"/>
        <end position="498"/>
    </location>
</feature>
<organism evidence="15 16">
    <name type="scientific">Paractinoplanes durhamensis</name>
    <dbReference type="NCBI Taxonomy" id="113563"/>
    <lineage>
        <taxon>Bacteria</taxon>
        <taxon>Bacillati</taxon>
        <taxon>Actinomycetota</taxon>
        <taxon>Actinomycetes</taxon>
        <taxon>Micromonosporales</taxon>
        <taxon>Micromonosporaceae</taxon>
        <taxon>Paractinoplanes</taxon>
    </lineage>
</organism>
<dbReference type="NCBIfam" id="TIGR02068">
    <property type="entry name" value="cya_phycin_syn"/>
    <property type="match status" value="1"/>
</dbReference>
<dbReference type="SUPFAM" id="SSF56059">
    <property type="entry name" value="Glutathione synthetase ATP-binding domain-like"/>
    <property type="match status" value="1"/>
</dbReference>
<comment type="subunit">
    <text evidence="3">Homodimer.</text>
</comment>
<evidence type="ECO:0000256" key="4">
    <source>
        <dbReference type="ARBA" id="ARBA00012968"/>
    </source>
</evidence>
<dbReference type="Pfam" id="PF02875">
    <property type="entry name" value="Mur_ligase_C"/>
    <property type="match status" value="1"/>
</dbReference>
<dbReference type="SUPFAM" id="SSF53623">
    <property type="entry name" value="MurD-like peptide ligases, catalytic domain"/>
    <property type="match status" value="1"/>
</dbReference>
<name>A0ABQ3Z8W3_9ACTN</name>
<keyword evidence="16" id="KW-1185">Reference proteome</keyword>
<comment type="similarity">
    <text evidence="2">In the C-terminal section; belongs to the MurCDEF family.</text>
</comment>
<dbReference type="PANTHER" id="PTHR23135">
    <property type="entry name" value="MUR LIGASE FAMILY MEMBER"/>
    <property type="match status" value="1"/>
</dbReference>
<evidence type="ECO:0000256" key="8">
    <source>
        <dbReference type="ARBA" id="ARBA00022741"/>
    </source>
</evidence>
<evidence type="ECO:0000313" key="16">
    <source>
        <dbReference type="Proteomes" id="UP000637628"/>
    </source>
</evidence>
<dbReference type="InterPro" id="IPR036615">
    <property type="entry name" value="Mur_ligase_C_dom_sf"/>
</dbReference>
<evidence type="ECO:0000256" key="2">
    <source>
        <dbReference type="ARBA" id="ARBA00009060"/>
    </source>
</evidence>
<dbReference type="InterPro" id="IPR036565">
    <property type="entry name" value="Mur-like_cat_sf"/>
</dbReference>
<dbReference type="InterPro" id="IPR013651">
    <property type="entry name" value="ATP-grasp_RimK-type"/>
</dbReference>
<gene>
    <name evidence="15" type="ORF">Adu01nite_76160</name>
</gene>
<reference evidence="15 16" key="1">
    <citation type="submission" date="2021-01" db="EMBL/GenBank/DDBJ databases">
        <title>Whole genome shotgun sequence of Actinoplanes durhamensis NBRC 14914.</title>
        <authorList>
            <person name="Komaki H."/>
            <person name="Tamura T."/>
        </authorList>
    </citation>
    <scope>NUCLEOTIDE SEQUENCE [LARGE SCALE GENOMIC DNA]</scope>
    <source>
        <strain evidence="15 16">NBRC 14914</strain>
    </source>
</reference>
<evidence type="ECO:0000256" key="3">
    <source>
        <dbReference type="ARBA" id="ARBA00011738"/>
    </source>
</evidence>
<evidence type="ECO:0000313" key="15">
    <source>
        <dbReference type="EMBL" id="GIE06266.1"/>
    </source>
</evidence>
<sequence>MKIESLRRLRGPNVYLSRPAVVARLRLGDLAGRETSDVTGFPERMLRALPGLAEHHCAAGAPGGFVSRLRGGTYFGHVTEHVCLELSQLIGRDVSFGRTVSTGEPGVYHLILECPVDEPAGSDVPGELLEVAVDLVSEIVAGRSFSSVALATAASGVPEMQHGSTAARLADLASLAEREATGPSTRAIIAAARRRGIPVERCGDLSLVRLGWGSRRRLAWAAMSDRTSGVGIDIAGDKEITRRLLTEAGVPVPAGGVARDASAAARLFAELGAPVVVKPRQGRHGDRVTLSVMTGAETAYAFSAAGEDVIVERQLTGRDYRVLVVAGEVVAAAERIAAHIVGDAGHTVAELVDRTNTDPRRGAGHSRVLTRITVDDAVLRVLERQGRTLSFVPAAGQRVWLRETTNLSTGGTSHDVTDRVHPDVIRLCLRVAALVGLDICGIDLRLPDIAEPLPPVRDGDEVTGGVIEVNAVPGLRMHLAPVRGRAHDVGDAIVRAMFPAGSDGRIPVAAVTGTNGKTTVARLTAHLLADTGLRIGLTTTDGVSIDGREIFRADATGPLSAQMVLGDPGVQTAVLETARGGLLKRGLGYDFSDVGVITNITADHLGQDGLDTIEDLAHVKALVAERVRDGGTLVLNADDPWVRSLVDRPRVRADRKRIVWFGLDPRQPVVVEHLAKGATAYLLQDGWLVQATGARRTPLVRLADLPGAYGGAALHAAANALAAAAAARALGAGQESVVRRLADFDPPVANPGRATLLRLGDVAVFVDYAHNPAALAATLRTLHRLWGAERCVAAVTLPGDRRDDLLAACAQIVADGVGRAVLYDDEDLRGREPGEVSALVEREMRARRPKLMSMREDGYREAITSAVRLARPGEVVLVLYERLAPVLSLLSELGAMRGGDMPVPAGMPLPSMPAPGALPSPARDLVKGVLLG</sequence>
<comment type="caution">
    <text evidence="15">The sequence shown here is derived from an EMBL/GenBank/DDBJ whole genome shotgun (WGS) entry which is preliminary data.</text>
</comment>
<keyword evidence="7" id="KW-0436">Ligase</keyword>